<comment type="caution">
    <text evidence="7">The sequence shown here is derived from an EMBL/GenBank/DDBJ whole genome shotgun (WGS) entry which is preliminary data.</text>
</comment>
<dbReference type="PANTHER" id="PTHR42789">
    <property type="entry name" value="D-ISOMER SPECIFIC 2-HYDROXYACID DEHYDROGENASE FAMILY PROTEIN (AFU_ORTHOLOGUE AFUA_6G10090)"/>
    <property type="match status" value="1"/>
</dbReference>
<dbReference type="AlphaFoldDB" id="A0A923LUY0"/>
<dbReference type="InterPro" id="IPR006139">
    <property type="entry name" value="D-isomer_2_OHA_DH_cat_dom"/>
</dbReference>
<dbReference type="CDD" id="cd12173">
    <property type="entry name" value="PGDH_4"/>
    <property type="match status" value="1"/>
</dbReference>
<dbReference type="Pfam" id="PF00389">
    <property type="entry name" value="2-Hacid_dh"/>
    <property type="match status" value="1"/>
</dbReference>
<evidence type="ECO:0000256" key="1">
    <source>
        <dbReference type="ARBA" id="ARBA00005854"/>
    </source>
</evidence>
<accession>A0A923LUY0</accession>
<keyword evidence="2 4" id="KW-0560">Oxidoreductase</keyword>
<reference evidence="7" key="1">
    <citation type="submission" date="2020-08" db="EMBL/GenBank/DDBJ databases">
        <title>Genome public.</title>
        <authorList>
            <person name="Liu C."/>
            <person name="Sun Q."/>
        </authorList>
    </citation>
    <scope>NUCLEOTIDE SEQUENCE</scope>
    <source>
        <strain evidence="7">NSJ-28</strain>
    </source>
</reference>
<dbReference type="PROSITE" id="PS00671">
    <property type="entry name" value="D_2_HYDROXYACID_DH_3"/>
    <property type="match status" value="1"/>
</dbReference>
<evidence type="ECO:0000256" key="4">
    <source>
        <dbReference type="RuleBase" id="RU003719"/>
    </source>
</evidence>
<proteinExistence type="inferred from homology"/>
<dbReference type="EMBL" id="JACOPL010000008">
    <property type="protein sequence ID" value="MBC5725816.1"/>
    <property type="molecule type" value="Genomic_DNA"/>
</dbReference>
<feature type="domain" description="D-isomer specific 2-hydroxyacid dehydrogenase catalytic" evidence="5">
    <location>
        <begin position="5"/>
        <end position="312"/>
    </location>
</feature>
<dbReference type="SUPFAM" id="SSF51735">
    <property type="entry name" value="NAD(P)-binding Rossmann-fold domains"/>
    <property type="match status" value="1"/>
</dbReference>
<evidence type="ECO:0000259" key="6">
    <source>
        <dbReference type="Pfam" id="PF02826"/>
    </source>
</evidence>
<dbReference type="RefSeq" id="WP_054327843.1">
    <property type="nucleotide sequence ID" value="NZ_JACOPL010000008.1"/>
</dbReference>
<dbReference type="Pfam" id="PF02826">
    <property type="entry name" value="2-Hacid_dh_C"/>
    <property type="match status" value="1"/>
</dbReference>
<dbReference type="FunFam" id="3.40.50.720:FF:000203">
    <property type="entry name" value="D-3-phosphoglycerate dehydrogenase (SerA)"/>
    <property type="match status" value="1"/>
</dbReference>
<dbReference type="InterPro" id="IPR036291">
    <property type="entry name" value="NAD(P)-bd_dom_sf"/>
</dbReference>
<name>A0A923LUY0_9FIRM</name>
<feature type="domain" description="D-isomer specific 2-hydroxyacid dehydrogenase NAD-binding" evidence="6">
    <location>
        <begin position="106"/>
        <end position="283"/>
    </location>
</feature>
<dbReference type="GO" id="GO:0051287">
    <property type="term" value="F:NAD binding"/>
    <property type="evidence" value="ECO:0007669"/>
    <property type="project" value="InterPro"/>
</dbReference>
<dbReference type="PANTHER" id="PTHR42789:SF1">
    <property type="entry name" value="D-ISOMER SPECIFIC 2-HYDROXYACID DEHYDROGENASE FAMILY PROTEIN (AFU_ORTHOLOGUE AFUA_6G10090)"/>
    <property type="match status" value="1"/>
</dbReference>
<dbReference type="GO" id="GO:0016616">
    <property type="term" value="F:oxidoreductase activity, acting on the CH-OH group of donors, NAD or NADP as acceptor"/>
    <property type="evidence" value="ECO:0007669"/>
    <property type="project" value="InterPro"/>
</dbReference>
<gene>
    <name evidence="7" type="ORF">H8S45_10160</name>
</gene>
<evidence type="ECO:0000256" key="2">
    <source>
        <dbReference type="ARBA" id="ARBA00023002"/>
    </source>
</evidence>
<dbReference type="Gene3D" id="3.40.50.720">
    <property type="entry name" value="NAD(P)-binding Rossmann-like Domain"/>
    <property type="match status" value="2"/>
</dbReference>
<dbReference type="InterPro" id="IPR029753">
    <property type="entry name" value="D-isomer_DH_CS"/>
</dbReference>
<dbReference type="InterPro" id="IPR006140">
    <property type="entry name" value="D-isomer_DH_NAD-bd"/>
</dbReference>
<dbReference type="InterPro" id="IPR050857">
    <property type="entry name" value="D-2-hydroxyacid_DH"/>
</dbReference>
<dbReference type="SUPFAM" id="SSF52283">
    <property type="entry name" value="Formate/glycerate dehydrogenase catalytic domain-like"/>
    <property type="match status" value="1"/>
</dbReference>
<evidence type="ECO:0000313" key="7">
    <source>
        <dbReference type="EMBL" id="MBC5725816.1"/>
    </source>
</evidence>
<comment type="similarity">
    <text evidence="1 4">Belongs to the D-isomer specific 2-hydroxyacid dehydrogenase family.</text>
</comment>
<evidence type="ECO:0000313" key="8">
    <source>
        <dbReference type="Proteomes" id="UP000606499"/>
    </source>
</evidence>
<keyword evidence="3" id="KW-0520">NAD</keyword>
<keyword evidence="8" id="KW-1185">Reference proteome</keyword>
<dbReference type="Proteomes" id="UP000606499">
    <property type="component" value="Unassembled WGS sequence"/>
</dbReference>
<evidence type="ECO:0000256" key="3">
    <source>
        <dbReference type="ARBA" id="ARBA00023027"/>
    </source>
</evidence>
<dbReference type="PROSITE" id="PS00670">
    <property type="entry name" value="D_2_HYDROXYACID_DH_2"/>
    <property type="match status" value="1"/>
</dbReference>
<evidence type="ECO:0000259" key="5">
    <source>
        <dbReference type="Pfam" id="PF00389"/>
    </source>
</evidence>
<organism evidence="7 8">
    <name type="scientific">Agathobaculum faecis</name>
    <dbReference type="NCBI Taxonomy" id="2763013"/>
    <lineage>
        <taxon>Bacteria</taxon>
        <taxon>Bacillati</taxon>
        <taxon>Bacillota</taxon>
        <taxon>Clostridia</taxon>
        <taxon>Eubacteriales</taxon>
        <taxon>Butyricicoccaceae</taxon>
        <taxon>Agathobaculum</taxon>
    </lineage>
</organism>
<sequence>MKLQVLIPSDISEAGKQYLRDRGYEIKMGRGLDEDTIIADAQGCDAMLVRNEPITRRILENIPSVKVISKHGVGLDKIDLEAAAEQNIWVTNGPLSNAIAVAEHTMMLLLACAKKLVRFDLAIRSGDYNIRNTMKGMDVEGKTIGIIGCGKIGSMVAKKCVHGFDMKAVGYDPFVPAEARLPEIEYVDTMEEVFRRADFVSLHVPATKDNAGFVNKDMLSLMKPTAYLLNAARGTIVNEADLYEALHSGRIAGAGLDVYAQEPPAADNPLFTLPNITVTPHNASLTHETTDRMGLHAAQGIDEVLSGGAPTWPCVTPKKPR</sequence>
<protein>
    <submittedName>
        <fullName evidence="7">Hydroxyacid dehydrogenase</fullName>
    </submittedName>
</protein>